<organism evidence="2 3">
    <name type="scientific">Gymnopus androsaceus JB14</name>
    <dbReference type="NCBI Taxonomy" id="1447944"/>
    <lineage>
        <taxon>Eukaryota</taxon>
        <taxon>Fungi</taxon>
        <taxon>Dikarya</taxon>
        <taxon>Basidiomycota</taxon>
        <taxon>Agaricomycotina</taxon>
        <taxon>Agaricomycetes</taxon>
        <taxon>Agaricomycetidae</taxon>
        <taxon>Agaricales</taxon>
        <taxon>Marasmiineae</taxon>
        <taxon>Omphalotaceae</taxon>
        <taxon>Gymnopus</taxon>
    </lineage>
</organism>
<proteinExistence type="predicted"/>
<dbReference type="AlphaFoldDB" id="A0A6A4H9G2"/>
<gene>
    <name evidence="2" type="ORF">BT96DRAFT_749363</name>
</gene>
<evidence type="ECO:0000313" key="2">
    <source>
        <dbReference type="EMBL" id="KAE9393815.1"/>
    </source>
</evidence>
<dbReference type="OrthoDB" id="3205788at2759"/>
<dbReference type="Pfam" id="PF03732">
    <property type="entry name" value="Retrotrans_gag"/>
    <property type="match status" value="1"/>
</dbReference>
<name>A0A6A4H9G2_9AGAR</name>
<accession>A0A6A4H9G2</accession>
<protein>
    <recommendedName>
        <fullName evidence="1">Retrotransposon gag domain-containing protein</fullName>
    </recommendedName>
</protein>
<dbReference type="Proteomes" id="UP000799118">
    <property type="component" value="Unassembled WGS sequence"/>
</dbReference>
<dbReference type="InterPro" id="IPR005162">
    <property type="entry name" value="Retrotrans_gag_dom"/>
</dbReference>
<keyword evidence="3" id="KW-1185">Reference proteome</keyword>
<feature type="non-terminal residue" evidence="2">
    <location>
        <position position="147"/>
    </location>
</feature>
<feature type="non-terminal residue" evidence="2">
    <location>
        <position position="1"/>
    </location>
</feature>
<reference evidence="2" key="1">
    <citation type="journal article" date="2019" name="Environ. Microbiol.">
        <title>Fungal ecological strategies reflected in gene transcription - a case study of two litter decomposers.</title>
        <authorList>
            <person name="Barbi F."/>
            <person name="Kohler A."/>
            <person name="Barry K."/>
            <person name="Baskaran P."/>
            <person name="Daum C."/>
            <person name="Fauchery L."/>
            <person name="Ihrmark K."/>
            <person name="Kuo A."/>
            <person name="LaButti K."/>
            <person name="Lipzen A."/>
            <person name="Morin E."/>
            <person name="Grigoriev I.V."/>
            <person name="Henrissat B."/>
            <person name="Lindahl B."/>
            <person name="Martin F."/>
        </authorList>
    </citation>
    <scope>NUCLEOTIDE SEQUENCE</scope>
    <source>
        <strain evidence="2">JB14</strain>
    </source>
</reference>
<evidence type="ECO:0000313" key="3">
    <source>
        <dbReference type="Proteomes" id="UP000799118"/>
    </source>
</evidence>
<feature type="domain" description="Retrotransposon gag" evidence="1">
    <location>
        <begin position="44"/>
        <end position="132"/>
    </location>
</feature>
<dbReference type="EMBL" id="ML769563">
    <property type="protein sequence ID" value="KAE9393815.1"/>
    <property type="molecule type" value="Genomic_DNA"/>
</dbReference>
<evidence type="ECO:0000259" key="1">
    <source>
        <dbReference type="Pfam" id="PF03732"/>
    </source>
</evidence>
<sequence>LVKPVEPDVYDGSPDAEKFQRFVLQSTQYCKAGGVPKKEQVYTISTFLSSTAASYFAHAVARNHSKWSLRDFFDGVFNYCFPVDYRDEQTNKLDRFHQGNRTVLEYVHELERLFDLSGTTDKRTRVVKLWKGFTDEIRYELRRSRLS</sequence>